<reference evidence="2" key="1">
    <citation type="submission" date="2023-01" db="EMBL/GenBank/DDBJ databases">
        <title>Genome assembly of the deep-sea coral Lophelia pertusa.</title>
        <authorList>
            <person name="Herrera S."/>
            <person name="Cordes E."/>
        </authorList>
    </citation>
    <scope>NUCLEOTIDE SEQUENCE</scope>
    <source>
        <strain evidence="2">USNM1676648</strain>
        <tissue evidence="2">Polyp</tissue>
    </source>
</reference>
<dbReference type="AlphaFoldDB" id="A0A9W9ZGA0"/>
<organism evidence="2 3">
    <name type="scientific">Desmophyllum pertusum</name>
    <dbReference type="NCBI Taxonomy" id="174260"/>
    <lineage>
        <taxon>Eukaryota</taxon>
        <taxon>Metazoa</taxon>
        <taxon>Cnidaria</taxon>
        <taxon>Anthozoa</taxon>
        <taxon>Hexacorallia</taxon>
        <taxon>Scleractinia</taxon>
        <taxon>Caryophylliina</taxon>
        <taxon>Caryophylliidae</taxon>
        <taxon>Desmophyllum</taxon>
    </lineage>
</organism>
<protein>
    <submittedName>
        <fullName evidence="2">Uncharacterized protein</fullName>
    </submittedName>
</protein>
<feature type="compositionally biased region" description="Polar residues" evidence="1">
    <location>
        <begin position="1"/>
        <end position="16"/>
    </location>
</feature>
<proteinExistence type="predicted"/>
<feature type="region of interest" description="Disordered" evidence="1">
    <location>
        <begin position="76"/>
        <end position="103"/>
    </location>
</feature>
<evidence type="ECO:0000313" key="2">
    <source>
        <dbReference type="EMBL" id="KAJ7381152.1"/>
    </source>
</evidence>
<accession>A0A9W9ZGA0</accession>
<sequence length="103" mass="11430">MITKAQSTGPLSTLDTITHLHASTGKPMERASNINNNNVWVKSPIKEFAPDGILPISSTQELRCCDFIDFAAPRRHASNSDTEWSEKDVTAENLSFENPDQKN</sequence>
<gene>
    <name evidence="2" type="ORF">OS493_004750</name>
</gene>
<comment type="caution">
    <text evidence="2">The sequence shown here is derived from an EMBL/GenBank/DDBJ whole genome shotgun (WGS) entry which is preliminary data.</text>
</comment>
<name>A0A9W9ZGA0_9CNID</name>
<evidence type="ECO:0000313" key="3">
    <source>
        <dbReference type="Proteomes" id="UP001163046"/>
    </source>
</evidence>
<dbReference type="Proteomes" id="UP001163046">
    <property type="component" value="Unassembled WGS sequence"/>
</dbReference>
<keyword evidence="3" id="KW-1185">Reference proteome</keyword>
<feature type="region of interest" description="Disordered" evidence="1">
    <location>
        <begin position="1"/>
        <end position="33"/>
    </location>
</feature>
<dbReference type="EMBL" id="MU826351">
    <property type="protein sequence ID" value="KAJ7381152.1"/>
    <property type="molecule type" value="Genomic_DNA"/>
</dbReference>
<evidence type="ECO:0000256" key="1">
    <source>
        <dbReference type="SAM" id="MobiDB-lite"/>
    </source>
</evidence>
<feature type="compositionally biased region" description="Polar residues" evidence="1">
    <location>
        <begin position="92"/>
        <end position="103"/>
    </location>
</feature>